<keyword evidence="4" id="KW-1185">Reference proteome</keyword>
<evidence type="ECO:0008006" key="5">
    <source>
        <dbReference type="Google" id="ProtNLM"/>
    </source>
</evidence>
<gene>
    <name evidence="3" type="ORF">W97_03841</name>
</gene>
<evidence type="ECO:0000259" key="1">
    <source>
        <dbReference type="Pfam" id="PF03070"/>
    </source>
</evidence>
<dbReference type="Gene3D" id="3.40.1190.20">
    <property type="match status" value="1"/>
</dbReference>
<dbReference type="InterPro" id="IPR013749">
    <property type="entry name" value="PM/HMP-P_kinase-1"/>
</dbReference>
<dbReference type="STRING" id="1168221.R7YS01"/>
<dbReference type="Gene3D" id="1.20.910.10">
    <property type="entry name" value="Heme oxygenase-like"/>
    <property type="match status" value="1"/>
</dbReference>
<organism evidence="3 4">
    <name type="scientific">Coniosporium apollinis (strain CBS 100218)</name>
    <name type="common">Rock-inhabiting black yeast</name>
    <dbReference type="NCBI Taxonomy" id="1168221"/>
    <lineage>
        <taxon>Eukaryota</taxon>
        <taxon>Fungi</taxon>
        <taxon>Dikarya</taxon>
        <taxon>Ascomycota</taxon>
        <taxon>Pezizomycotina</taxon>
        <taxon>Dothideomycetes</taxon>
        <taxon>Dothideomycetes incertae sedis</taxon>
        <taxon>Coniosporium</taxon>
    </lineage>
</organism>
<dbReference type="PANTHER" id="PTHR20858:SF17">
    <property type="entry name" value="HYDROXYMETHYLPYRIMIDINE_PHOSPHOMETHYLPYRIMIDINE KINASE THI20-RELATED"/>
    <property type="match status" value="1"/>
</dbReference>
<dbReference type="Proteomes" id="UP000016924">
    <property type="component" value="Unassembled WGS sequence"/>
</dbReference>
<dbReference type="NCBIfam" id="TIGR04306">
    <property type="entry name" value="salvage_TenA"/>
    <property type="match status" value="1"/>
</dbReference>
<dbReference type="InterPro" id="IPR004305">
    <property type="entry name" value="Thiaminase-2/PQQC"/>
</dbReference>
<dbReference type="CDD" id="cd19367">
    <property type="entry name" value="TenA_C_ScTHI20-like"/>
    <property type="match status" value="1"/>
</dbReference>
<dbReference type="InterPro" id="IPR016084">
    <property type="entry name" value="Haem_Oase-like_multi-hlx"/>
</dbReference>
<dbReference type="GO" id="GO:0005829">
    <property type="term" value="C:cytosol"/>
    <property type="evidence" value="ECO:0007669"/>
    <property type="project" value="TreeGrafter"/>
</dbReference>
<dbReference type="OMA" id="FWEMFPY"/>
<feature type="domain" description="Thiaminase-2/PQQC" evidence="1">
    <location>
        <begin position="301"/>
        <end position="509"/>
    </location>
</feature>
<sequence length="527" mass="58063">MAAKRILVIAGSDSSGGAGLEADQKVIAAHGCYAMTATTALTAQNTQGVYGIHETPSDFVRKQIDACIEDIGVDVVKTEGMLASASTVEVVADALRRHDVALSVVDPVMVATSGAQLLPEEAVETMCKQLLPTVTILTPNMPEALLLLKTSGQAAEEPKTLDDIIKIAKSVQKLGPKYVLLKGGHLPLTKDRVVSTQEADHHSVINILYGEDQTIILETEHLRSKNTHGTGCSLASAIASNLACGMETAQAVTAANLYVEAGIRTSKDLGKGSGPINHFHSAYHLPFSPGHFVDYMLNREDVKKAWLAYSEHEFVRQLAKGTLPLEKFKNYLVQDYLFLIHFARANALAAYKAKSLEDIKRSAENVTHIQEEVKLHIEYCKEFGLSQDEIENEEESEGRGDFEIRRYVLDVGQSEDWLALQIALAPCLLGYGMIARRLYGDAETVREGNRYWKWIESYVSDDYTEAVRNGRDLIEKHAVKQSASRIEELVRMFIHATRMEMGFWNMGFREVSEGSSTGTTMRSPTVG</sequence>
<dbReference type="RefSeq" id="XP_007779925.1">
    <property type="nucleotide sequence ID" value="XM_007781735.1"/>
</dbReference>
<proteinExistence type="predicted"/>
<dbReference type="FunFam" id="3.40.1190.20:FF:000034">
    <property type="entry name" value="Putative hydroxymethylpyrimidine/ phosphomethylpyrimidine kinase 2"/>
    <property type="match status" value="1"/>
</dbReference>
<dbReference type="GO" id="GO:0050334">
    <property type="term" value="F:thiaminase activity"/>
    <property type="evidence" value="ECO:0007669"/>
    <property type="project" value="InterPro"/>
</dbReference>
<name>R7YS01_CONA1</name>
<evidence type="ECO:0000313" key="4">
    <source>
        <dbReference type="Proteomes" id="UP000016924"/>
    </source>
</evidence>
<dbReference type="FunFam" id="1.20.910.10:FF:000003">
    <property type="entry name" value="Hydroxymethylpyrimidine/phosphomethylpyrimidine kinase THI20"/>
    <property type="match status" value="1"/>
</dbReference>
<dbReference type="GO" id="GO:0009228">
    <property type="term" value="P:thiamine biosynthetic process"/>
    <property type="evidence" value="ECO:0007669"/>
    <property type="project" value="InterPro"/>
</dbReference>
<feature type="domain" description="Pyridoxamine kinase/Phosphomethylpyrimidine kinase" evidence="2">
    <location>
        <begin position="13"/>
        <end position="277"/>
    </location>
</feature>
<dbReference type="Pfam" id="PF08543">
    <property type="entry name" value="Phos_pyr_kin"/>
    <property type="match status" value="1"/>
</dbReference>
<dbReference type="NCBIfam" id="TIGR00097">
    <property type="entry name" value="HMP-P_kinase"/>
    <property type="match status" value="1"/>
</dbReference>
<dbReference type="AlphaFoldDB" id="R7YS01"/>
<dbReference type="InterPro" id="IPR004399">
    <property type="entry name" value="HMP/HMP-P_kinase_dom"/>
</dbReference>
<accession>R7YS01</accession>
<reference evidence="4" key="1">
    <citation type="submission" date="2012-06" db="EMBL/GenBank/DDBJ databases">
        <title>The genome sequence of Coniosporium apollinis CBS 100218.</title>
        <authorList>
            <consortium name="The Broad Institute Genome Sequencing Platform"/>
            <person name="Cuomo C."/>
            <person name="Gorbushina A."/>
            <person name="Noack S."/>
            <person name="Walker B."/>
            <person name="Young S.K."/>
            <person name="Zeng Q."/>
            <person name="Gargeya S."/>
            <person name="Fitzgerald M."/>
            <person name="Haas B."/>
            <person name="Abouelleil A."/>
            <person name="Alvarado L."/>
            <person name="Arachchi H.M."/>
            <person name="Berlin A.M."/>
            <person name="Chapman S.B."/>
            <person name="Goldberg J."/>
            <person name="Griggs A."/>
            <person name="Gujja S."/>
            <person name="Hansen M."/>
            <person name="Howarth C."/>
            <person name="Imamovic A."/>
            <person name="Larimer J."/>
            <person name="McCowan C."/>
            <person name="Montmayeur A."/>
            <person name="Murphy C."/>
            <person name="Neiman D."/>
            <person name="Pearson M."/>
            <person name="Priest M."/>
            <person name="Roberts A."/>
            <person name="Saif S."/>
            <person name="Shea T."/>
            <person name="Sisk P."/>
            <person name="Sykes S."/>
            <person name="Wortman J."/>
            <person name="Nusbaum C."/>
            <person name="Birren B."/>
        </authorList>
    </citation>
    <scope>NUCLEOTIDE SEQUENCE [LARGE SCALE GENOMIC DNA]</scope>
    <source>
        <strain evidence="4">CBS 100218</strain>
    </source>
</reference>
<dbReference type="SUPFAM" id="SSF48613">
    <property type="entry name" value="Heme oxygenase-like"/>
    <property type="match status" value="1"/>
</dbReference>
<protein>
    <recommendedName>
        <fullName evidence="5">Phosphomethylpyrimidine kinase</fullName>
    </recommendedName>
</protein>
<evidence type="ECO:0000313" key="3">
    <source>
        <dbReference type="EMBL" id="EON64608.1"/>
    </source>
</evidence>
<evidence type="ECO:0000259" key="2">
    <source>
        <dbReference type="Pfam" id="PF08543"/>
    </source>
</evidence>
<dbReference type="CDD" id="cd01169">
    <property type="entry name" value="HMPP_kinase"/>
    <property type="match status" value="1"/>
</dbReference>
<dbReference type="Pfam" id="PF03070">
    <property type="entry name" value="TENA_THI-4"/>
    <property type="match status" value="1"/>
</dbReference>
<dbReference type="PANTHER" id="PTHR20858">
    <property type="entry name" value="PHOSPHOMETHYLPYRIMIDINE KINASE"/>
    <property type="match status" value="1"/>
</dbReference>
<dbReference type="InterPro" id="IPR027574">
    <property type="entry name" value="Thiaminase_II"/>
</dbReference>
<dbReference type="GO" id="GO:0008902">
    <property type="term" value="F:hydroxymethylpyrimidine kinase activity"/>
    <property type="evidence" value="ECO:0007669"/>
    <property type="project" value="TreeGrafter"/>
</dbReference>
<dbReference type="GeneID" id="19901152"/>
<dbReference type="eggNOG" id="KOG2598">
    <property type="taxonomic scope" value="Eukaryota"/>
</dbReference>
<dbReference type="OrthoDB" id="10028886at2759"/>
<dbReference type="SUPFAM" id="SSF53613">
    <property type="entry name" value="Ribokinase-like"/>
    <property type="match status" value="1"/>
</dbReference>
<dbReference type="EMBL" id="JH767569">
    <property type="protein sequence ID" value="EON64608.1"/>
    <property type="molecule type" value="Genomic_DNA"/>
</dbReference>
<dbReference type="InterPro" id="IPR029056">
    <property type="entry name" value="Ribokinase-like"/>
</dbReference>
<dbReference type="HOGENOM" id="CLU_020520_2_1_1"/>
<dbReference type="GO" id="GO:0008972">
    <property type="term" value="F:phosphomethylpyrimidine kinase activity"/>
    <property type="evidence" value="ECO:0007669"/>
    <property type="project" value="InterPro"/>
</dbReference>